<accession>A0A316VL75</accession>
<name>A0A316VL75_9BASI</name>
<feature type="compositionally biased region" description="Polar residues" evidence="1">
    <location>
        <begin position="16"/>
        <end position="25"/>
    </location>
</feature>
<evidence type="ECO:0000256" key="1">
    <source>
        <dbReference type="SAM" id="MobiDB-lite"/>
    </source>
</evidence>
<proteinExistence type="predicted"/>
<protein>
    <submittedName>
        <fullName evidence="2">Uncharacterized protein</fullName>
    </submittedName>
</protein>
<dbReference type="Proteomes" id="UP000245771">
    <property type="component" value="Unassembled WGS sequence"/>
</dbReference>
<evidence type="ECO:0000313" key="2">
    <source>
        <dbReference type="EMBL" id="PWN38210.1"/>
    </source>
</evidence>
<sequence length="163" mass="18623">MGSPHMPGSPSKPKDLSSTSNNKAASLSELGSRIEEHIKMKNMSKEEANNFRYMQMTHFGHQARVKSESAKMKAEQIHANMSQGRFHKNSSVNTFLSKVPNTKHNKHKLALDEKMQHDREIDEILNDARILHQRGEMNWDTGNSIAQYISPSYPHKHRDSDSE</sequence>
<organism evidence="2 3">
    <name type="scientific">Meira miltonrushii</name>
    <dbReference type="NCBI Taxonomy" id="1280837"/>
    <lineage>
        <taxon>Eukaryota</taxon>
        <taxon>Fungi</taxon>
        <taxon>Dikarya</taxon>
        <taxon>Basidiomycota</taxon>
        <taxon>Ustilaginomycotina</taxon>
        <taxon>Exobasidiomycetes</taxon>
        <taxon>Exobasidiales</taxon>
        <taxon>Brachybasidiaceae</taxon>
        <taxon>Meira</taxon>
    </lineage>
</organism>
<dbReference type="AlphaFoldDB" id="A0A316VL75"/>
<reference evidence="2 3" key="1">
    <citation type="journal article" date="2018" name="Mol. Biol. Evol.">
        <title>Broad Genomic Sampling Reveals a Smut Pathogenic Ancestry of the Fungal Clade Ustilaginomycotina.</title>
        <authorList>
            <person name="Kijpornyongpan T."/>
            <person name="Mondo S.J."/>
            <person name="Barry K."/>
            <person name="Sandor L."/>
            <person name="Lee J."/>
            <person name="Lipzen A."/>
            <person name="Pangilinan J."/>
            <person name="LaButti K."/>
            <person name="Hainaut M."/>
            <person name="Henrissat B."/>
            <person name="Grigoriev I.V."/>
            <person name="Spatafora J.W."/>
            <person name="Aime M.C."/>
        </authorList>
    </citation>
    <scope>NUCLEOTIDE SEQUENCE [LARGE SCALE GENOMIC DNA]</scope>
    <source>
        <strain evidence="2 3">MCA 3882</strain>
    </source>
</reference>
<dbReference type="RefSeq" id="XP_025358512.1">
    <property type="nucleotide sequence ID" value="XM_025497608.1"/>
</dbReference>
<evidence type="ECO:0000313" key="3">
    <source>
        <dbReference type="Proteomes" id="UP000245771"/>
    </source>
</evidence>
<dbReference type="InParanoid" id="A0A316VL75"/>
<gene>
    <name evidence="2" type="ORF">FA14DRAFT_153537</name>
</gene>
<keyword evidence="3" id="KW-1185">Reference proteome</keyword>
<feature type="region of interest" description="Disordered" evidence="1">
    <location>
        <begin position="1"/>
        <end position="35"/>
    </location>
</feature>
<dbReference type="EMBL" id="KZ819602">
    <property type="protein sequence ID" value="PWN38210.1"/>
    <property type="molecule type" value="Genomic_DNA"/>
</dbReference>
<dbReference type="GeneID" id="37019389"/>